<dbReference type="Gene3D" id="1.10.10.60">
    <property type="entry name" value="Homeodomain-like"/>
    <property type="match status" value="1"/>
</dbReference>
<keyword evidence="3 11" id="KW-0597">Phosphoprotein</keyword>
<dbReference type="SUPFAM" id="SSF46689">
    <property type="entry name" value="Homeodomain-like"/>
    <property type="match status" value="1"/>
</dbReference>
<keyword evidence="9" id="KW-0804">Transcription</keyword>
<dbReference type="PROSITE" id="PS50110">
    <property type="entry name" value="RESPONSE_REGULATORY"/>
    <property type="match status" value="1"/>
</dbReference>
<dbReference type="InterPro" id="IPR017930">
    <property type="entry name" value="Myb_dom"/>
</dbReference>
<keyword evidence="16" id="KW-1185">Reference proteome</keyword>
<evidence type="ECO:0000256" key="6">
    <source>
        <dbReference type="ARBA" id="ARBA00023015"/>
    </source>
</evidence>
<dbReference type="InterPro" id="IPR006447">
    <property type="entry name" value="Myb_dom_plants"/>
</dbReference>
<feature type="compositionally biased region" description="Polar residues" evidence="12">
    <location>
        <begin position="500"/>
        <end position="515"/>
    </location>
</feature>
<dbReference type="Pfam" id="PF00249">
    <property type="entry name" value="Myb_DNA-binding"/>
    <property type="match status" value="1"/>
</dbReference>
<feature type="domain" description="Response regulatory" evidence="13">
    <location>
        <begin position="77"/>
        <end position="196"/>
    </location>
</feature>
<evidence type="ECO:0000256" key="10">
    <source>
        <dbReference type="ARBA" id="ARBA00023242"/>
    </source>
</evidence>
<evidence type="ECO:0000313" key="16">
    <source>
        <dbReference type="Proteomes" id="UP000827721"/>
    </source>
</evidence>
<feature type="modified residue" description="4-aspartylphosphate" evidence="11">
    <location>
        <position position="132"/>
    </location>
</feature>
<dbReference type="Pfam" id="PF00072">
    <property type="entry name" value="Response_reg"/>
    <property type="match status" value="1"/>
</dbReference>
<feature type="compositionally biased region" description="Acidic residues" evidence="12">
    <location>
        <begin position="246"/>
        <end position="263"/>
    </location>
</feature>
<dbReference type="PROSITE" id="PS51294">
    <property type="entry name" value="HTH_MYB"/>
    <property type="match status" value="1"/>
</dbReference>
<protein>
    <recommendedName>
        <fullName evidence="17">Two-component response regulator</fullName>
    </recommendedName>
</protein>
<evidence type="ECO:0000259" key="14">
    <source>
        <dbReference type="PROSITE" id="PS51294"/>
    </source>
</evidence>
<dbReference type="InterPro" id="IPR009057">
    <property type="entry name" value="Homeodomain-like_sf"/>
</dbReference>
<keyword evidence="10" id="KW-0539">Nucleus</keyword>
<dbReference type="Proteomes" id="UP000827721">
    <property type="component" value="Unassembled WGS sequence"/>
</dbReference>
<evidence type="ECO:0000256" key="2">
    <source>
        <dbReference type="ARBA" id="ARBA00006015"/>
    </source>
</evidence>
<sequence>MVVPQKSPVPEVSFRLWYPATDESFSPKKEGCISFWEDLESHFAGPARTVGPNEKSKRVGISTCNNSTGDWALCDCRVLVVLFQFEMAVEDKRGGEDGAIDRFPIVTITNQAVTALKMLRENRNKYDLVISDVNMPDIDGFKLLELVGLEMDLPVIMLSAYSDTKLVMKGITHGACDYLLKPVRIEELKNIWQHVIRKKKVEPKDQNKSPNQEKRQVGAGERGQMVMSTDNSDQSGKFSRKRKDQDEDEDEEEAEEDGNENDDSTAQKKPRVVWSVELHKKFVAAVNQLGFEKAVPKKILDLMNVEWLSRENVASHLQKYRLYLKRISQQPNMVAALGGKDPSFMHMTTVDGFGDFRLLSAPGRLSSTSISSYQPGGMLGRLNSTSGLTMRGITSSGMIQSGHSQTLRNSYNALGKLQNAVLPANQSANFFHGLQASLELNQLPQSKSSSHIGEFHRINDPTTAFTSVTSFADARATLASSSSCLSSPSSNPLMLQANLQQAQSRGSFGNQSSLGVPSLNPGSFDMGVSGSSNFLDHSRRDESWQGAGQLSKFPSNSMPMSEPFGHDQLAHTNLSSNLSCQIGNNSLDNSSSMAAPIPLEDSRGDVQCQAGGISNVIQNMNFNHNLSHSFSNINSLVSGNSDMGSFSQSMDQTSTVGNKTIDVSLIDQFNGNSLYIAQHTGVEKSSLDTKFKSNDDYLFEQSKSQDGFIQNNYESLDDIMSTMMKRVSSDQNDTLLADGEFGFDDFSLGSCM</sequence>
<reference evidence="15 16" key="1">
    <citation type="submission" date="2021-02" db="EMBL/GenBank/DDBJ databases">
        <title>Plant Genome Project.</title>
        <authorList>
            <person name="Zhang R.-G."/>
        </authorList>
    </citation>
    <scope>NUCLEOTIDE SEQUENCE [LARGE SCALE GENOMIC DNA]</scope>
    <source>
        <tissue evidence="15">Leaves</tissue>
    </source>
</reference>
<evidence type="ECO:0000259" key="13">
    <source>
        <dbReference type="PROSITE" id="PS50110"/>
    </source>
</evidence>
<gene>
    <name evidence="15" type="ORF">JRO89_XS06G0119800</name>
</gene>
<feature type="domain" description="HTH myb-type" evidence="14">
    <location>
        <begin position="266"/>
        <end position="325"/>
    </location>
</feature>
<evidence type="ECO:0000256" key="3">
    <source>
        <dbReference type="ARBA" id="ARBA00022553"/>
    </source>
</evidence>
<keyword evidence="4" id="KW-0932">Cytokinin signaling pathway</keyword>
<dbReference type="SUPFAM" id="SSF52172">
    <property type="entry name" value="CheY-like"/>
    <property type="match status" value="1"/>
</dbReference>
<feature type="region of interest" description="Disordered" evidence="12">
    <location>
        <begin position="500"/>
        <end position="561"/>
    </location>
</feature>
<feature type="region of interest" description="Disordered" evidence="12">
    <location>
        <begin position="201"/>
        <end position="268"/>
    </location>
</feature>
<dbReference type="CDD" id="cd17584">
    <property type="entry name" value="REC_typeB_ARR-like"/>
    <property type="match status" value="1"/>
</dbReference>
<proteinExistence type="inferred from homology"/>
<evidence type="ECO:0000256" key="7">
    <source>
        <dbReference type="ARBA" id="ARBA00023125"/>
    </source>
</evidence>
<evidence type="ECO:0008006" key="17">
    <source>
        <dbReference type="Google" id="ProtNLM"/>
    </source>
</evidence>
<evidence type="ECO:0000256" key="1">
    <source>
        <dbReference type="ARBA" id="ARBA00004123"/>
    </source>
</evidence>
<dbReference type="InterPro" id="IPR001789">
    <property type="entry name" value="Sig_transdc_resp-reg_receiver"/>
</dbReference>
<evidence type="ECO:0000256" key="11">
    <source>
        <dbReference type="PROSITE-ProRule" id="PRU00169"/>
    </source>
</evidence>
<dbReference type="NCBIfam" id="TIGR01557">
    <property type="entry name" value="myb_SHAQKYF"/>
    <property type="match status" value="1"/>
</dbReference>
<keyword evidence="8" id="KW-0010">Activator</keyword>
<feature type="compositionally biased region" description="Basic and acidic residues" evidence="12">
    <location>
        <begin position="202"/>
        <end position="216"/>
    </location>
</feature>
<dbReference type="PANTHER" id="PTHR43874:SF205">
    <property type="entry name" value="TWO-COMPONENT RESPONSE REGULATOR ORR23"/>
    <property type="match status" value="1"/>
</dbReference>
<dbReference type="InterPro" id="IPR001005">
    <property type="entry name" value="SANT/Myb"/>
</dbReference>
<dbReference type="SMART" id="SM00448">
    <property type="entry name" value="REC"/>
    <property type="match status" value="1"/>
</dbReference>
<evidence type="ECO:0000256" key="5">
    <source>
        <dbReference type="ARBA" id="ARBA00023012"/>
    </source>
</evidence>
<evidence type="ECO:0000256" key="8">
    <source>
        <dbReference type="ARBA" id="ARBA00023159"/>
    </source>
</evidence>
<keyword evidence="5" id="KW-0902">Two-component regulatory system</keyword>
<keyword evidence="6" id="KW-0805">Transcription regulation</keyword>
<dbReference type="PIRSF" id="PIRSF036392">
    <property type="entry name" value="RR_ARR_type-B"/>
    <property type="match status" value="1"/>
</dbReference>
<dbReference type="Gene3D" id="3.40.50.2300">
    <property type="match status" value="1"/>
</dbReference>
<dbReference type="InterPro" id="IPR011006">
    <property type="entry name" value="CheY-like_superfamily"/>
</dbReference>
<dbReference type="PANTHER" id="PTHR43874">
    <property type="entry name" value="TWO-COMPONENT RESPONSE REGULATOR"/>
    <property type="match status" value="1"/>
</dbReference>
<dbReference type="InterPro" id="IPR045279">
    <property type="entry name" value="ARR-like"/>
</dbReference>
<comment type="subcellular location">
    <subcellularLocation>
        <location evidence="1">Nucleus</location>
    </subcellularLocation>
</comment>
<accession>A0ABQ8HXU4</accession>
<organism evidence="15 16">
    <name type="scientific">Xanthoceras sorbifolium</name>
    <dbReference type="NCBI Taxonomy" id="99658"/>
    <lineage>
        <taxon>Eukaryota</taxon>
        <taxon>Viridiplantae</taxon>
        <taxon>Streptophyta</taxon>
        <taxon>Embryophyta</taxon>
        <taxon>Tracheophyta</taxon>
        <taxon>Spermatophyta</taxon>
        <taxon>Magnoliopsida</taxon>
        <taxon>eudicotyledons</taxon>
        <taxon>Gunneridae</taxon>
        <taxon>Pentapetalae</taxon>
        <taxon>rosids</taxon>
        <taxon>malvids</taxon>
        <taxon>Sapindales</taxon>
        <taxon>Sapindaceae</taxon>
        <taxon>Xanthoceroideae</taxon>
        <taxon>Xanthoceras</taxon>
    </lineage>
</organism>
<comment type="caution">
    <text evidence="15">The sequence shown here is derived from an EMBL/GenBank/DDBJ whole genome shotgun (WGS) entry which is preliminary data.</text>
</comment>
<evidence type="ECO:0000256" key="4">
    <source>
        <dbReference type="ARBA" id="ARBA00022864"/>
    </source>
</evidence>
<keyword evidence="7" id="KW-0238">DNA-binding</keyword>
<dbReference type="InterPro" id="IPR017053">
    <property type="entry name" value="Response_reg_B-typ_pln"/>
</dbReference>
<evidence type="ECO:0000313" key="15">
    <source>
        <dbReference type="EMBL" id="KAH7569180.1"/>
    </source>
</evidence>
<name>A0ABQ8HXU4_9ROSI</name>
<evidence type="ECO:0000256" key="12">
    <source>
        <dbReference type="SAM" id="MobiDB-lite"/>
    </source>
</evidence>
<feature type="compositionally biased region" description="Polar residues" evidence="12">
    <location>
        <begin position="226"/>
        <end position="237"/>
    </location>
</feature>
<comment type="similarity">
    <text evidence="2">Belongs to the ARR family. Type-B subfamily.</text>
</comment>
<dbReference type="EMBL" id="JAFEMO010000006">
    <property type="protein sequence ID" value="KAH7569180.1"/>
    <property type="molecule type" value="Genomic_DNA"/>
</dbReference>
<evidence type="ECO:0000256" key="9">
    <source>
        <dbReference type="ARBA" id="ARBA00023163"/>
    </source>
</evidence>
<feature type="compositionally biased region" description="Polar residues" evidence="12">
    <location>
        <begin position="546"/>
        <end position="559"/>
    </location>
</feature>